<organism evidence="4 5">
    <name type="scientific">Paralvinella palmiformis</name>
    <dbReference type="NCBI Taxonomy" id="53620"/>
    <lineage>
        <taxon>Eukaryota</taxon>
        <taxon>Metazoa</taxon>
        <taxon>Spiralia</taxon>
        <taxon>Lophotrochozoa</taxon>
        <taxon>Annelida</taxon>
        <taxon>Polychaeta</taxon>
        <taxon>Sedentaria</taxon>
        <taxon>Canalipalpata</taxon>
        <taxon>Terebellida</taxon>
        <taxon>Terebelliformia</taxon>
        <taxon>Alvinellidae</taxon>
        <taxon>Paralvinella</taxon>
    </lineage>
</organism>
<comment type="caution">
    <text evidence="4">The sequence shown here is derived from an EMBL/GenBank/DDBJ whole genome shotgun (WGS) entry which is preliminary data.</text>
</comment>
<evidence type="ECO:0000313" key="4">
    <source>
        <dbReference type="EMBL" id="KAK2167479.1"/>
    </source>
</evidence>
<dbReference type="InterPro" id="IPR013783">
    <property type="entry name" value="Ig-like_fold"/>
</dbReference>
<dbReference type="SMART" id="SM00408">
    <property type="entry name" value="IGc2"/>
    <property type="match status" value="3"/>
</dbReference>
<feature type="domain" description="Ig-like" evidence="3">
    <location>
        <begin position="286"/>
        <end position="380"/>
    </location>
</feature>
<dbReference type="Pfam" id="PF13927">
    <property type="entry name" value="Ig_3"/>
    <property type="match status" value="2"/>
</dbReference>
<keyword evidence="2" id="KW-1015">Disulfide bond</keyword>
<dbReference type="Gene3D" id="2.60.40.10">
    <property type="entry name" value="Immunoglobulins"/>
    <property type="match status" value="4"/>
</dbReference>
<gene>
    <name evidence="4" type="ORF">LSH36_27g06021</name>
</gene>
<dbReference type="Proteomes" id="UP001208570">
    <property type="component" value="Unassembled WGS sequence"/>
</dbReference>
<evidence type="ECO:0000256" key="1">
    <source>
        <dbReference type="ARBA" id="ARBA00022737"/>
    </source>
</evidence>
<keyword evidence="5" id="KW-1185">Reference proteome</keyword>
<reference evidence="4" key="1">
    <citation type="journal article" date="2023" name="Mol. Biol. Evol.">
        <title>Third-Generation Sequencing Reveals the Adaptive Role of the Epigenome in Three Deep-Sea Polychaetes.</title>
        <authorList>
            <person name="Perez M."/>
            <person name="Aroh O."/>
            <person name="Sun Y."/>
            <person name="Lan Y."/>
            <person name="Juniper S.K."/>
            <person name="Young C.R."/>
            <person name="Angers B."/>
            <person name="Qian P.Y."/>
        </authorList>
    </citation>
    <scope>NUCLEOTIDE SEQUENCE</scope>
    <source>
        <strain evidence="4">P08H-3</strain>
    </source>
</reference>
<evidence type="ECO:0000259" key="3">
    <source>
        <dbReference type="PROSITE" id="PS50835"/>
    </source>
</evidence>
<proteinExistence type="predicted"/>
<evidence type="ECO:0000313" key="5">
    <source>
        <dbReference type="Proteomes" id="UP001208570"/>
    </source>
</evidence>
<dbReference type="PROSITE" id="PS50835">
    <property type="entry name" value="IG_LIKE"/>
    <property type="match status" value="3"/>
</dbReference>
<dbReference type="InterPro" id="IPR013098">
    <property type="entry name" value="Ig_I-set"/>
</dbReference>
<protein>
    <recommendedName>
        <fullName evidence="3">Ig-like domain-containing protein</fullName>
    </recommendedName>
</protein>
<dbReference type="EMBL" id="JAODUP010000027">
    <property type="protein sequence ID" value="KAK2167479.1"/>
    <property type="molecule type" value="Genomic_DNA"/>
</dbReference>
<accession>A0AAD9K9G2</accession>
<dbReference type="InterPro" id="IPR003598">
    <property type="entry name" value="Ig_sub2"/>
</dbReference>
<feature type="domain" description="Ig-like" evidence="3">
    <location>
        <begin position="128"/>
        <end position="279"/>
    </location>
</feature>
<dbReference type="PANTHER" id="PTHR44170:SF6">
    <property type="entry name" value="CONTACTIN"/>
    <property type="match status" value="1"/>
</dbReference>
<dbReference type="PANTHER" id="PTHR44170">
    <property type="entry name" value="PROTEIN SIDEKICK"/>
    <property type="match status" value="1"/>
</dbReference>
<dbReference type="SUPFAM" id="SSF48726">
    <property type="entry name" value="Immunoglobulin"/>
    <property type="match status" value="4"/>
</dbReference>
<keyword evidence="1" id="KW-0677">Repeat</keyword>
<evidence type="ECO:0000256" key="2">
    <source>
        <dbReference type="ARBA" id="ARBA00023157"/>
    </source>
</evidence>
<dbReference type="CDD" id="cd00096">
    <property type="entry name" value="Ig"/>
    <property type="match status" value="1"/>
</dbReference>
<sequence length="472" mass="53768">MPFGGEDFAEIVLQFVITLSMLTQNIFSERIIPAIIIVHPDPEITFVLHTSVKMPCQASGHPDPSYYWTRDGHKLDTNMTTRYVLNNGDLLIHEATKRDEGVYYCWAWNRGGTDRSSSATLILAFLDPFPSKEPDSRHIELGSSAVLKCKPPPSYPKPEVMWYKKDGSDNMRPIVMGDIIIQDLEDSLVQHHVSLVWSSTSPVTEVAGSMVKIQCIFGAYPRPFVNWERVEANLPDGRNEIINQGTTLLIENVQVEDSGTYECIAFNEYSVQPVKKEIRMAVEAKPQLITKPVSVNITGTEHVSFECSASGQPIPNLTWYINWADTDYSLSHMYTTNNKRTATAVYSTLQIAKNTPKSSVVISCVAGNRHGNKQSSAYLSSTETNPVIGKIRQRDSYTRKRVHIVNGAIMYFMYRIIEVQYCTILEHTRHTRYYTDYKRRHHDQLNIISYRFESKVIYVFLMSTIDARIMAR</sequence>
<dbReference type="Pfam" id="PF07679">
    <property type="entry name" value="I-set"/>
    <property type="match status" value="1"/>
</dbReference>
<dbReference type="GO" id="GO:0098609">
    <property type="term" value="P:cell-cell adhesion"/>
    <property type="evidence" value="ECO:0007669"/>
    <property type="project" value="TreeGrafter"/>
</dbReference>
<dbReference type="GO" id="GO:0016020">
    <property type="term" value="C:membrane"/>
    <property type="evidence" value="ECO:0007669"/>
    <property type="project" value="UniProtKB-SubCell"/>
</dbReference>
<name>A0AAD9K9G2_9ANNE</name>
<dbReference type="InterPro" id="IPR003599">
    <property type="entry name" value="Ig_sub"/>
</dbReference>
<dbReference type="InterPro" id="IPR036179">
    <property type="entry name" value="Ig-like_dom_sf"/>
</dbReference>
<feature type="domain" description="Ig-like" evidence="3">
    <location>
        <begin position="33"/>
        <end position="122"/>
    </location>
</feature>
<dbReference type="SMART" id="SM00409">
    <property type="entry name" value="IG"/>
    <property type="match status" value="3"/>
</dbReference>
<dbReference type="AlphaFoldDB" id="A0AAD9K9G2"/>
<dbReference type="InterPro" id="IPR007110">
    <property type="entry name" value="Ig-like_dom"/>
</dbReference>